<feature type="binding site" evidence="9">
    <location>
        <begin position="354"/>
        <end position="357"/>
    </location>
    <ligand>
        <name>ATP</name>
        <dbReference type="ChEBI" id="CHEBI:30616"/>
    </ligand>
</feature>
<evidence type="ECO:0000256" key="10">
    <source>
        <dbReference type="SAM" id="MobiDB-lite"/>
    </source>
</evidence>
<accession>A0A7R9JB54</accession>
<dbReference type="EC" id="6.1.1.11" evidence="2"/>
<evidence type="ECO:0000313" key="12">
    <source>
        <dbReference type="EMBL" id="CAD7576089.1"/>
    </source>
</evidence>
<dbReference type="PROSITE" id="PS50862">
    <property type="entry name" value="AA_TRNA_LIGASE_II"/>
    <property type="match status" value="1"/>
</dbReference>
<dbReference type="SUPFAM" id="SSF55681">
    <property type="entry name" value="Class II aaRS and biotin synthetases"/>
    <property type="match status" value="1"/>
</dbReference>
<feature type="compositionally biased region" description="Basic and acidic residues" evidence="10">
    <location>
        <begin position="468"/>
        <end position="487"/>
    </location>
</feature>
<dbReference type="Pfam" id="PF00587">
    <property type="entry name" value="tRNA-synt_2b"/>
    <property type="match status" value="1"/>
</dbReference>
<feature type="binding site" evidence="8">
    <location>
        <position position="416"/>
    </location>
    <ligand>
        <name>L-serine</name>
        <dbReference type="ChEBI" id="CHEBI:33384"/>
    </ligand>
</feature>
<keyword evidence="6" id="KW-0030">Aminoacyl-tRNA synthetase</keyword>
<dbReference type="EMBL" id="OE183857">
    <property type="protein sequence ID" value="CAD7576089.1"/>
    <property type="molecule type" value="Genomic_DNA"/>
</dbReference>
<dbReference type="PRINTS" id="PR00981">
    <property type="entry name" value="TRNASYNTHSER"/>
</dbReference>
<dbReference type="GO" id="GO:0004828">
    <property type="term" value="F:serine-tRNA ligase activity"/>
    <property type="evidence" value="ECO:0007669"/>
    <property type="project" value="UniProtKB-EC"/>
</dbReference>
<dbReference type="InterPro" id="IPR006195">
    <property type="entry name" value="aa-tRNA-synth_II"/>
</dbReference>
<evidence type="ECO:0000256" key="1">
    <source>
        <dbReference type="ARBA" id="ARBA00010728"/>
    </source>
</evidence>
<keyword evidence="3" id="KW-0436">Ligase</keyword>
<gene>
    <name evidence="12" type="ORF">TCMB3V08_LOCUS8665</name>
</gene>
<feature type="binding site" evidence="9">
    <location>
        <begin position="307"/>
        <end position="309"/>
    </location>
    <ligand>
        <name>ATP</name>
        <dbReference type="ChEBI" id="CHEBI:30616"/>
    </ligand>
</feature>
<dbReference type="InterPro" id="IPR002317">
    <property type="entry name" value="Ser-tRNA-ligase_type_1"/>
</dbReference>
<dbReference type="Gene3D" id="1.10.287.40">
    <property type="entry name" value="Serine-tRNA synthetase, tRNA binding domain"/>
    <property type="match status" value="1"/>
</dbReference>
<evidence type="ECO:0000256" key="3">
    <source>
        <dbReference type="ARBA" id="ARBA00022598"/>
    </source>
</evidence>
<name>A0A7R9JB54_TIMCA</name>
<evidence type="ECO:0000256" key="2">
    <source>
        <dbReference type="ARBA" id="ARBA00012840"/>
    </source>
</evidence>
<evidence type="ECO:0000256" key="5">
    <source>
        <dbReference type="ARBA" id="ARBA00022840"/>
    </source>
</evidence>
<dbReference type="PIRSF" id="PIRSF001529">
    <property type="entry name" value="Ser-tRNA-synth_IIa"/>
    <property type="match status" value="1"/>
</dbReference>
<proteinExistence type="inferred from homology"/>
<reference evidence="12" key="1">
    <citation type="submission" date="2020-11" db="EMBL/GenBank/DDBJ databases">
        <authorList>
            <person name="Tran Van P."/>
        </authorList>
    </citation>
    <scope>NUCLEOTIDE SEQUENCE</scope>
</reference>
<protein>
    <recommendedName>
        <fullName evidence="2">serine--tRNA ligase</fullName>
        <ecNumber evidence="2">6.1.1.11</ecNumber>
    </recommendedName>
    <alternativeName>
        <fullName evidence="7">Seryl-tRNA synthetase</fullName>
    </alternativeName>
</protein>
<dbReference type="InterPro" id="IPR042103">
    <property type="entry name" value="SerRS_1_N_sf"/>
</dbReference>
<feature type="binding site" evidence="9">
    <location>
        <begin position="323"/>
        <end position="326"/>
    </location>
    <ligand>
        <name>ATP</name>
        <dbReference type="ChEBI" id="CHEBI:30616"/>
    </ligand>
</feature>
<dbReference type="GO" id="GO:0006434">
    <property type="term" value="P:seryl-tRNA aminoacylation"/>
    <property type="evidence" value="ECO:0007669"/>
    <property type="project" value="InterPro"/>
</dbReference>
<keyword evidence="5 9" id="KW-0067">ATP-binding</keyword>
<evidence type="ECO:0000256" key="8">
    <source>
        <dbReference type="PIRSR" id="PIRSR001529-1"/>
    </source>
</evidence>
<sequence>MVFYFKMVLDIDLLRPEKGGDVAKIRLNQEKRFKNVSLVDTVVEKDRKESVSGEDSVPQSILDSLETLGSPELKALTVPQIKKVRSLIDDAIARNDASLSQTERERNSALREVGNHLHESVPVSNDEDENRVERTFGDCTQKKTYSHVDLIHMIDGVDAERGSAVSGGRGYYLMGPAVFLEHALIQFSLRKLFSKGYKPLYTPFFMKKEVMQEVAQLSQFDDELYKVGSSNSPLVVRSCPMSHVVVPCHIPLAAVIGKGSEKGEEKETEEKYLIATSEQPIAAFHRDEWIPEGSLPIRYAGLSTCFRQEVGSHGRDTRGIFRVHQFEKVRLALYTRKKLRGEMVSPNLPRAFRELVSCSNCLDYQARRLLVRYGQTKKMNTQVCCVVLAFRVPLLCFLLFLQMCVCVSTDYVHMLNATMCATTRVICALLEVNQTETGVKVPAALKSYLPTEYQEEIPFVKPAPIDEAETKKQKKQKDGMKKGGGEQ</sequence>
<evidence type="ECO:0000256" key="6">
    <source>
        <dbReference type="ARBA" id="ARBA00023146"/>
    </source>
</evidence>
<dbReference type="InterPro" id="IPR002314">
    <property type="entry name" value="aa-tRNA-synt_IIb"/>
</dbReference>
<feature type="site" description="Important for serine binding" evidence="8">
    <location>
        <position position="418"/>
    </location>
</feature>
<feature type="region of interest" description="Disordered" evidence="10">
    <location>
        <begin position="461"/>
        <end position="487"/>
    </location>
</feature>
<evidence type="ECO:0000256" key="7">
    <source>
        <dbReference type="ARBA" id="ARBA00031113"/>
    </source>
</evidence>
<feature type="binding site" evidence="8">
    <location>
        <position position="307"/>
    </location>
    <ligand>
        <name>L-serine</name>
        <dbReference type="ChEBI" id="CHEBI:33384"/>
    </ligand>
</feature>
<feature type="domain" description="Aminoacyl-transfer RNA synthetases class-II family profile" evidence="11">
    <location>
        <begin position="184"/>
        <end position="357"/>
    </location>
</feature>
<dbReference type="InterPro" id="IPR045864">
    <property type="entry name" value="aa-tRNA-synth_II/BPL/LPL"/>
</dbReference>
<dbReference type="PANTHER" id="PTHR11778">
    <property type="entry name" value="SERYL-TRNA SYNTHETASE"/>
    <property type="match status" value="1"/>
</dbReference>
<comment type="similarity">
    <text evidence="1">Belongs to the class-II aminoacyl-tRNA synthetase family. Type-1 seryl-tRNA synthetase subfamily.</text>
</comment>
<dbReference type="AlphaFoldDB" id="A0A7R9JB54"/>
<organism evidence="12">
    <name type="scientific">Timema californicum</name>
    <name type="common">California timema</name>
    <name type="synonym">Walking stick</name>
    <dbReference type="NCBI Taxonomy" id="61474"/>
    <lineage>
        <taxon>Eukaryota</taxon>
        <taxon>Metazoa</taxon>
        <taxon>Ecdysozoa</taxon>
        <taxon>Arthropoda</taxon>
        <taxon>Hexapoda</taxon>
        <taxon>Insecta</taxon>
        <taxon>Pterygota</taxon>
        <taxon>Neoptera</taxon>
        <taxon>Polyneoptera</taxon>
        <taxon>Phasmatodea</taxon>
        <taxon>Timematodea</taxon>
        <taxon>Timematoidea</taxon>
        <taxon>Timematidae</taxon>
        <taxon>Timema</taxon>
    </lineage>
</organism>
<evidence type="ECO:0000256" key="9">
    <source>
        <dbReference type="PIRSR" id="PIRSR001529-2"/>
    </source>
</evidence>
<evidence type="ECO:0000256" key="4">
    <source>
        <dbReference type="ARBA" id="ARBA00022741"/>
    </source>
</evidence>
<keyword evidence="4" id="KW-0547">Nucleotide-binding</keyword>
<dbReference type="Gene3D" id="3.30.930.10">
    <property type="entry name" value="Bira Bifunctional Protein, Domain 2"/>
    <property type="match status" value="2"/>
</dbReference>
<evidence type="ECO:0000259" key="11">
    <source>
        <dbReference type="PROSITE" id="PS50862"/>
    </source>
</evidence>
<feature type="binding site" evidence="8">
    <location>
        <position position="276"/>
    </location>
    <ligand>
        <name>L-serine</name>
        <dbReference type="ChEBI" id="CHEBI:33384"/>
    </ligand>
</feature>
<dbReference type="GO" id="GO:0005524">
    <property type="term" value="F:ATP binding"/>
    <property type="evidence" value="ECO:0007669"/>
    <property type="project" value="UniProtKB-KW"/>
</dbReference>